<reference evidence="2 3" key="1">
    <citation type="journal article" date="2018" name="J. Microbiol.">
        <title>Baekduia soli gen. nov., sp. nov., a novel bacterium isolated from the soil of Baekdu Mountain and proposal of a novel family name, Baekduiaceae fam. nov.</title>
        <authorList>
            <person name="An D.S."/>
            <person name="Siddiqi M.Z."/>
            <person name="Kim K.H."/>
            <person name="Yu H.S."/>
            <person name="Im W.T."/>
        </authorList>
    </citation>
    <scope>NUCLEOTIDE SEQUENCE [LARGE SCALE GENOMIC DNA]</scope>
    <source>
        <strain evidence="2 3">BR7-21</strain>
    </source>
</reference>
<dbReference type="AlphaFoldDB" id="A0A5B8UAB6"/>
<feature type="compositionally biased region" description="Basic residues" evidence="1">
    <location>
        <begin position="98"/>
        <end position="108"/>
    </location>
</feature>
<accession>A0A5B8UAB6</accession>
<evidence type="ECO:0000256" key="1">
    <source>
        <dbReference type="SAM" id="MobiDB-lite"/>
    </source>
</evidence>
<feature type="compositionally biased region" description="Low complexity" evidence="1">
    <location>
        <begin position="124"/>
        <end position="134"/>
    </location>
</feature>
<proteinExistence type="predicted"/>
<evidence type="ECO:0000313" key="2">
    <source>
        <dbReference type="EMBL" id="QEC50133.1"/>
    </source>
</evidence>
<evidence type="ECO:0000313" key="3">
    <source>
        <dbReference type="Proteomes" id="UP000321805"/>
    </source>
</evidence>
<feature type="region of interest" description="Disordered" evidence="1">
    <location>
        <begin position="1"/>
        <end position="48"/>
    </location>
</feature>
<dbReference type="EMBL" id="CP042430">
    <property type="protein sequence ID" value="QEC50133.1"/>
    <property type="molecule type" value="Genomic_DNA"/>
</dbReference>
<feature type="region of interest" description="Disordered" evidence="1">
    <location>
        <begin position="87"/>
        <end position="134"/>
    </location>
</feature>
<organism evidence="2 3">
    <name type="scientific">Baekduia soli</name>
    <dbReference type="NCBI Taxonomy" id="496014"/>
    <lineage>
        <taxon>Bacteria</taxon>
        <taxon>Bacillati</taxon>
        <taxon>Actinomycetota</taxon>
        <taxon>Thermoleophilia</taxon>
        <taxon>Solirubrobacterales</taxon>
        <taxon>Baekduiaceae</taxon>
        <taxon>Baekduia</taxon>
    </lineage>
</organism>
<dbReference type="Proteomes" id="UP000321805">
    <property type="component" value="Chromosome"/>
</dbReference>
<dbReference type="KEGG" id="bsol:FSW04_22860"/>
<protein>
    <submittedName>
        <fullName evidence="2">Uncharacterized protein</fullName>
    </submittedName>
</protein>
<keyword evidence="3" id="KW-1185">Reference proteome</keyword>
<dbReference type="RefSeq" id="WP_146922496.1">
    <property type="nucleotide sequence ID" value="NZ_CP042430.1"/>
</dbReference>
<name>A0A5B8UAB6_9ACTN</name>
<gene>
    <name evidence="2" type="ORF">FSW04_22860</name>
</gene>
<sequence>MADDDDEPRAAGSEPRSRADQLRSAVEQAFGATAQGTGPVRERAQELAEELAGAASRFREVLEELRPPTGDELSELRARLDALERRVGELEAGPKAAPKPRPKARPKAKTAPEAPAPRARKPAAPRAPRGGAPS</sequence>